<dbReference type="Pfam" id="PF00440">
    <property type="entry name" value="TetR_N"/>
    <property type="match status" value="1"/>
</dbReference>
<dbReference type="InterPro" id="IPR009057">
    <property type="entry name" value="Homeodomain-like_sf"/>
</dbReference>
<dbReference type="Proteomes" id="UP000733379">
    <property type="component" value="Unassembled WGS sequence"/>
</dbReference>
<proteinExistence type="predicted"/>
<dbReference type="PANTHER" id="PTHR30055:SF160">
    <property type="entry name" value="TRANSCRIPTIONAL REGULATORY PROTEIN (PROBABLY ASNC-FAMILY)-RELATED"/>
    <property type="match status" value="1"/>
</dbReference>
<organism evidence="5 6">
    <name type="scientific">Nocardia albiluteola</name>
    <dbReference type="NCBI Taxonomy" id="2842303"/>
    <lineage>
        <taxon>Bacteria</taxon>
        <taxon>Bacillati</taxon>
        <taxon>Actinomycetota</taxon>
        <taxon>Actinomycetes</taxon>
        <taxon>Mycobacteriales</taxon>
        <taxon>Nocardiaceae</taxon>
        <taxon>Nocardia</taxon>
    </lineage>
</organism>
<sequence length="239" mass="26116">MSRTSGEPPARRAADGRSTRWDGHKERRRAEVLDAAVEVIEEFGVEVSVQQIADRLSLPRPVVYRHFDGRADLDEQIRRRILDMLLAEVMPTLRADGTVKDAVRGAIATYVGWIDRHPSLHRFLEGHAPQGDPSQALAGVRDRIGGRLAGLFALALTRSGIDPIRARPMAFGVIGFVDGVVTSWRADPATTLTTHQIEGILTESVLALFEGNAHSLGVPLTRSTPVADLIARPDPVRTT</sequence>
<evidence type="ECO:0000313" key="6">
    <source>
        <dbReference type="Proteomes" id="UP000733379"/>
    </source>
</evidence>
<dbReference type="InterPro" id="IPR001647">
    <property type="entry name" value="HTH_TetR"/>
</dbReference>
<feature type="DNA-binding region" description="H-T-H motif" evidence="2">
    <location>
        <begin position="48"/>
        <end position="67"/>
    </location>
</feature>
<feature type="compositionally biased region" description="Basic and acidic residues" evidence="3">
    <location>
        <begin position="9"/>
        <end position="24"/>
    </location>
</feature>
<feature type="region of interest" description="Disordered" evidence="3">
    <location>
        <begin position="1"/>
        <end position="24"/>
    </location>
</feature>
<dbReference type="PRINTS" id="PR00455">
    <property type="entry name" value="HTHTETR"/>
</dbReference>
<feature type="domain" description="HTH tetR-type" evidence="4">
    <location>
        <begin position="26"/>
        <end position="85"/>
    </location>
</feature>
<dbReference type="SUPFAM" id="SSF48498">
    <property type="entry name" value="Tetracyclin repressor-like, C-terminal domain"/>
    <property type="match status" value="1"/>
</dbReference>
<evidence type="ECO:0000256" key="3">
    <source>
        <dbReference type="SAM" id="MobiDB-lite"/>
    </source>
</evidence>
<evidence type="ECO:0000256" key="1">
    <source>
        <dbReference type="ARBA" id="ARBA00023125"/>
    </source>
</evidence>
<dbReference type="InterPro" id="IPR050109">
    <property type="entry name" value="HTH-type_TetR-like_transc_reg"/>
</dbReference>
<name>A0ABS6AVJ3_9NOCA</name>
<comment type="caution">
    <text evidence="5">The sequence shown here is derived from an EMBL/GenBank/DDBJ whole genome shotgun (WGS) entry which is preliminary data.</text>
</comment>
<dbReference type="Gene3D" id="1.10.357.10">
    <property type="entry name" value="Tetracycline Repressor, domain 2"/>
    <property type="match status" value="1"/>
</dbReference>
<keyword evidence="1 2" id="KW-0238">DNA-binding</keyword>
<dbReference type="InterPro" id="IPR036271">
    <property type="entry name" value="Tet_transcr_reg_TetR-rel_C_sf"/>
</dbReference>
<evidence type="ECO:0000256" key="2">
    <source>
        <dbReference type="PROSITE-ProRule" id="PRU00335"/>
    </source>
</evidence>
<reference evidence="5 6" key="1">
    <citation type="submission" date="2021-06" db="EMBL/GenBank/DDBJ databases">
        <title>Actinomycetes sequencing.</title>
        <authorList>
            <person name="Shan Q."/>
        </authorList>
    </citation>
    <scope>NUCLEOTIDE SEQUENCE [LARGE SCALE GENOMIC DNA]</scope>
    <source>
        <strain evidence="5 6">NEAU-G5</strain>
    </source>
</reference>
<evidence type="ECO:0000313" key="5">
    <source>
        <dbReference type="EMBL" id="MBU3062045.1"/>
    </source>
</evidence>
<dbReference type="PANTHER" id="PTHR30055">
    <property type="entry name" value="HTH-TYPE TRANSCRIPTIONAL REGULATOR RUTR"/>
    <property type="match status" value="1"/>
</dbReference>
<dbReference type="SUPFAM" id="SSF46689">
    <property type="entry name" value="Homeodomain-like"/>
    <property type="match status" value="1"/>
</dbReference>
<accession>A0ABS6AVJ3</accession>
<gene>
    <name evidence="5" type="ORF">KO481_10980</name>
</gene>
<dbReference type="RefSeq" id="WP_215916943.1">
    <property type="nucleotide sequence ID" value="NZ_JAHKNI010000003.1"/>
</dbReference>
<keyword evidence="6" id="KW-1185">Reference proteome</keyword>
<protein>
    <submittedName>
        <fullName evidence="5">TetR/AcrR family transcriptional regulator</fullName>
    </submittedName>
</protein>
<evidence type="ECO:0000259" key="4">
    <source>
        <dbReference type="PROSITE" id="PS50977"/>
    </source>
</evidence>
<dbReference type="PROSITE" id="PS50977">
    <property type="entry name" value="HTH_TETR_2"/>
    <property type="match status" value="1"/>
</dbReference>
<dbReference type="EMBL" id="JAHKNI010000003">
    <property type="protein sequence ID" value="MBU3062045.1"/>
    <property type="molecule type" value="Genomic_DNA"/>
</dbReference>